<evidence type="ECO:0000256" key="4">
    <source>
        <dbReference type="SAM" id="MobiDB-lite"/>
    </source>
</evidence>
<evidence type="ECO:0000313" key="6">
    <source>
        <dbReference type="Proteomes" id="UP001230268"/>
    </source>
</evidence>
<accession>A0AAD8PGF0</accession>
<evidence type="ECO:0000256" key="1">
    <source>
        <dbReference type="ARBA" id="ARBA00006644"/>
    </source>
</evidence>
<feature type="region of interest" description="Disordered" evidence="4">
    <location>
        <begin position="1"/>
        <end position="54"/>
    </location>
</feature>
<evidence type="ECO:0000256" key="2">
    <source>
        <dbReference type="ARBA" id="ARBA00022664"/>
    </source>
</evidence>
<dbReference type="AlphaFoldDB" id="A0AAD8PGF0"/>
<protein>
    <submittedName>
        <fullName evidence="5">Cell cycle control protein cwf15 like protein</fullName>
    </submittedName>
</protein>
<reference evidence="5" key="1">
    <citation type="submission" date="2023-08" db="EMBL/GenBank/DDBJ databases">
        <title>Draft sequence of the Babesia gibsoni genome.</title>
        <authorList>
            <person name="Yamagishi J.Y."/>
            <person name="Xuan X.X."/>
        </authorList>
    </citation>
    <scope>NUCLEOTIDE SEQUENCE</scope>
    <source>
        <strain evidence="5">Azabu</strain>
    </source>
</reference>
<comment type="similarity">
    <text evidence="1">Belongs to the CWC15 family.</text>
</comment>
<sequence length="224" mass="25805">MSSAHRPTWHNAIGRSPGANFGTFKVSSRDLPAHKELKRRDPVGEVFGDTGERKTQISNEYKKVLKERLEDSENAHKAKSDLEERIGVTGNFLSLEDAVKLLNQDVNAFPEDSDDYKEDTINNTGNDSSDEDDDEAMLLRELEKIKSEKEEARQRELQESLQSESERAKILSQNPLLAKNASTQRWDDDVVFKNPLRDSKEKKEFVNDLVRSEFHKRFLHRYIS</sequence>
<gene>
    <name evidence="5" type="ORF">BgAZ_107950</name>
</gene>
<dbReference type="Proteomes" id="UP001230268">
    <property type="component" value="Unassembled WGS sequence"/>
</dbReference>
<dbReference type="GO" id="GO:0071013">
    <property type="term" value="C:catalytic step 2 spliceosome"/>
    <property type="evidence" value="ECO:0007669"/>
    <property type="project" value="TreeGrafter"/>
</dbReference>
<name>A0AAD8PGF0_BABGI</name>
<comment type="caution">
    <text evidence="5">The sequence shown here is derived from an EMBL/GenBank/DDBJ whole genome shotgun (WGS) entry which is preliminary data.</text>
</comment>
<keyword evidence="6" id="KW-1185">Reference proteome</keyword>
<feature type="region of interest" description="Disordered" evidence="4">
    <location>
        <begin position="149"/>
        <end position="168"/>
    </location>
</feature>
<evidence type="ECO:0000256" key="3">
    <source>
        <dbReference type="ARBA" id="ARBA00023187"/>
    </source>
</evidence>
<keyword evidence="2" id="KW-0507">mRNA processing</keyword>
<feature type="compositionally biased region" description="Basic and acidic residues" evidence="4">
    <location>
        <begin position="27"/>
        <end position="43"/>
    </location>
</feature>
<proteinExistence type="inferred from homology"/>
<evidence type="ECO:0000313" key="5">
    <source>
        <dbReference type="EMBL" id="KAK1444889.1"/>
    </source>
</evidence>
<feature type="region of interest" description="Disordered" evidence="4">
    <location>
        <begin position="109"/>
        <end position="134"/>
    </location>
</feature>
<organism evidence="5 6">
    <name type="scientific">Babesia gibsoni</name>
    <dbReference type="NCBI Taxonomy" id="33632"/>
    <lineage>
        <taxon>Eukaryota</taxon>
        <taxon>Sar</taxon>
        <taxon>Alveolata</taxon>
        <taxon>Apicomplexa</taxon>
        <taxon>Aconoidasida</taxon>
        <taxon>Piroplasmida</taxon>
        <taxon>Babesiidae</taxon>
        <taxon>Babesia</taxon>
    </lineage>
</organism>
<dbReference type="Pfam" id="PF04889">
    <property type="entry name" value="Cwf_Cwc_15"/>
    <property type="match status" value="1"/>
</dbReference>
<dbReference type="PANTHER" id="PTHR12718">
    <property type="entry name" value="CELL CYCLE CONTROL PROTEIN CWF15"/>
    <property type="match status" value="1"/>
</dbReference>
<dbReference type="GO" id="GO:0045292">
    <property type="term" value="P:mRNA cis splicing, via spliceosome"/>
    <property type="evidence" value="ECO:0007669"/>
    <property type="project" value="TreeGrafter"/>
</dbReference>
<dbReference type="InterPro" id="IPR006973">
    <property type="entry name" value="Cwf_Cwc_15"/>
</dbReference>
<dbReference type="PANTHER" id="PTHR12718:SF2">
    <property type="entry name" value="SPLICEOSOME-ASSOCIATED PROTEIN CWC15 HOMOLOG"/>
    <property type="match status" value="1"/>
</dbReference>
<keyword evidence="3" id="KW-0508">mRNA splicing</keyword>
<dbReference type="GO" id="GO:0003723">
    <property type="term" value="F:RNA binding"/>
    <property type="evidence" value="ECO:0007669"/>
    <property type="project" value="TreeGrafter"/>
</dbReference>
<dbReference type="EMBL" id="JAVEPI010000001">
    <property type="protein sequence ID" value="KAK1444889.1"/>
    <property type="molecule type" value="Genomic_DNA"/>
</dbReference>